<feature type="signal peptide" evidence="12">
    <location>
        <begin position="1"/>
        <end position="26"/>
    </location>
</feature>
<dbReference type="NCBIfam" id="TIGR02136">
    <property type="entry name" value="ptsS_2"/>
    <property type="match status" value="1"/>
</dbReference>
<evidence type="ECO:0000256" key="9">
    <source>
        <dbReference type="ARBA" id="ARBA00023136"/>
    </source>
</evidence>
<gene>
    <name evidence="15" type="ORF">O3V59_15860</name>
</gene>
<evidence type="ECO:0000256" key="12">
    <source>
        <dbReference type="RuleBase" id="RU367119"/>
    </source>
</evidence>
<keyword evidence="16" id="KW-1185">Reference proteome</keyword>
<proteinExistence type="inferred from homology"/>
<dbReference type="Pfam" id="PF12849">
    <property type="entry name" value="PBP_like_2"/>
    <property type="match status" value="1"/>
</dbReference>
<dbReference type="PANTHER" id="PTHR30570:SF4">
    <property type="entry name" value="PHOSPHATE-BINDING PROTEIN PSTS 1"/>
    <property type="match status" value="1"/>
</dbReference>
<dbReference type="InterPro" id="IPR024370">
    <property type="entry name" value="PBP_domain"/>
</dbReference>
<comment type="function">
    <text evidence="12">Involved in the system for phosphate transport across the cytoplasmic membrane.</text>
</comment>
<dbReference type="CDD" id="cd13653">
    <property type="entry name" value="PBP2_phosphate_like_1"/>
    <property type="match status" value="1"/>
</dbReference>
<evidence type="ECO:0000256" key="3">
    <source>
        <dbReference type="ARBA" id="ARBA00008725"/>
    </source>
</evidence>
<dbReference type="Proteomes" id="UP001151071">
    <property type="component" value="Unassembled WGS sequence"/>
</dbReference>
<evidence type="ECO:0000256" key="2">
    <source>
        <dbReference type="ARBA" id="ARBA00004193"/>
    </source>
</evidence>
<comment type="subunit">
    <text evidence="4 12">The complex is composed of two ATP-binding proteins (PstB), two transmembrane proteins (PstC and PstA) and a solute-binding protein (PstS).</text>
</comment>
<dbReference type="InterPro" id="IPR050811">
    <property type="entry name" value="Phosphate_ABC_transporter"/>
</dbReference>
<evidence type="ECO:0000256" key="11">
    <source>
        <dbReference type="ARBA" id="ARBA00023288"/>
    </source>
</evidence>
<evidence type="ECO:0000256" key="5">
    <source>
        <dbReference type="ARBA" id="ARBA00022448"/>
    </source>
</evidence>
<dbReference type="GO" id="GO:0005886">
    <property type="term" value="C:plasma membrane"/>
    <property type="evidence" value="ECO:0007669"/>
    <property type="project" value="UniProtKB-SubCell"/>
</dbReference>
<comment type="similarity">
    <text evidence="3 12">Belongs to the PstS family.</text>
</comment>
<evidence type="ECO:0000256" key="13">
    <source>
        <dbReference type="SAM" id="MobiDB-lite"/>
    </source>
</evidence>
<dbReference type="InterPro" id="IPR011862">
    <property type="entry name" value="Phos-bd"/>
</dbReference>
<feature type="compositionally biased region" description="Polar residues" evidence="13">
    <location>
        <begin position="27"/>
        <end position="45"/>
    </location>
</feature>
<dbReference type="GO" id="GO:0006817">
    <property type="term" value="P:phosphate ion transport"/>
    <property type="evidence" value="ECO:0007669"/>
    <property type="project" value="UniProtKB-UniRule"/>
</dbReference>
<dbReference type="Gene3D" id="3.40.190.10">
    <property type="entry name" value="Periplasmic binding protein-like II"/>
    <property type="match status" value="2"/>
</dbReference>
<evidence type="ECO:0000313" key="15">
    <source>
        <dbReference type="EMBL" id="MDA5109843.1"/>
    </source>
</evidence>
<evidence type="ECO:0000256" key="6">
    <source>
        <dbReference type="ARBA" id="ARBA00022475"/>
    </source>
</evidence>
<keyword evidence="5 12" id="KW-0813">Transport</keyword>
<name>A0A9X3TT07_9BACL</name>
<sequence length="304" mass="31908">MKKLGKMLMVLTFAGALLAGCGSNNAAPAQPEQQGNAQNTGSSVSGEPVTAVGSTALQPLVEQAAKDFMAKNQGAQIQVQGGGSGTGLSQVASGAATIGNSDIFAEEKQGIPANELVDHKVAVVGMAAVVSPKVTVDNLTKQQLIDIFTGKITNWKEVGGPDLKVTLVNRPKSSGTRATFHKFALDGHDEAEGITEDSSGTVRKIVAETPGAIGYLALSYIDNSVKALKLDGVEATAENITTNKYPVWAYEHMYTKGEPTGTAKAFLDFILSDEVQKKTVKDLGFLPITDMKVERDAQGNVTQK</sequence>
<dbReference type="PANTHER" id="PTHR30570">
    <property type="entry name" value="PERIPLASMIC PHOSPHATE BINDING COMPONENT OF PHOSPHATE ABC TRANSPORTER"/>
    <property type="match status" value="1"/>
</dbReference>
<comment type="caution">
    <text evidence="15">The sequence shown here is derived from an EMBL/GenBank/DDBJ whole genome shotgun (WGS) entry which is preliminary data.</text>
</comment>
<dbReference type="SUPFAM" id="SSF53850">
    <property type="entry name" value="Periplasmic binding protein-like II"/>
    <property type="match status" value="1"/>
</dbReference>
<protein>
    <recommendedName>
        <fullName evidence="12">Phosphate-binding protein</fullName>
    </recommendedName>
</protein>
<evidence type="ECO:0000313" key="16">
    <source>
        <dbReference type="Proteomes" id="UP001151071"/>
    </source>
</evidence>
<comment type="subcellular location">
    <subcellularLocation>
        <location evidence="2 12">Cell membrane</location>
        <topology evidence="2 12">Lipid-anchor</topology>
    </subcellularLocation>
</comment>
<dbReference type="PROSITE" id="PS51257">
    <property type="entry name" value="PROKAR_LIPOPROTEIN"/>
    <property type="match status" value="1"/>
</dbReference>
<dbReference type="RefSeq" id="WP_035299223.1">
    <property type="nucleotide sequence ID" value="NZ_JAPYYP010000022.1"/>
</dbReference>
<evidence type="ECO:0000259" key="14">
    <source>
        <dbReference type="Pfam" id="PF12849"/>
    </source>
</evidence>
<dbReference type="AlphaFoldDB" id="A0A9X3TT07"/>
<feature type="domain" description="PBP" evidence="14">
    <location>
        <begin position="42"/>
        <end position="274"/>
    </location>
</feature>
<comment type="function">
    <text evidence="1">Part of the ABC transporter complex PstSACB involved in phosphate import.</text>
</comment>
<keyword evidence="6 12" id="KW-1003">Cell membrane</keyword>
<organism evidence="15 16">
    <name type="scientific">Brevibacillus thermoruber</name>
    <dbReference type="NCBI Taxonomy" id="33942"/>
    <lineage>
        <taxon>Bacteria</taxon>
        <taxon>Bacillati</taxon>
        <taxon>Bacillota</taxon>
        <taxon>Bacilli</taxon>
        <taxon>Bacillales</taxon>
        <taxon>Paenibacillaceae</taxon>
        <taxon>Brevibacillus</taxon>
    </lineage>
</organism>
<evidence type="ECO:0000256" key="4">
    <source>
        <dbReference type="ARBA" id="ARBA00011529"/>
    </source>
</evidence>
<keyword evidence="11 12" id="KW-0449">Lipoprotein</keyword>
<dbReference type="FunFam" id="3.40.190.10:FF:000107">
    <property type="entry name" value="Phosphate ABC transporter, phosphate-binding protein"/>
    <property type="match status" value="1"/>
</dbReference>
<evidence type="ECO:0000256" key="8">
    <source>
        <dbReference type="ARBA" id="ARBA00022729"/>
    </source>
</evidence>
<keyword evidence="8 12" id="KW-0732">Signal</keyword>
<feature type="region of interest" description="Disordered" evidence="13">
    <location>
        <begin position="27"/>
        <end position="49"/>
    </location>
</feature>
<accession>A0A9X3TT07</accession>
<evidence type="ECO:0000256" key="7">
    <source>
        <dbReference type="ARBA" id="ARBA00022592"/>
    </source>
</evidence>
<evidence type="ECO:0000256" key="1">
    <source>
        <dbReference type="ARBA" id="ARBA00002841"/>
    </source>
</evidence>
<evidence type="ECO:0000256" key="10">
    <source>
        <dbReference type="ARBA" id="ARBA00023139"/>
    </source>
</evidence>
<dbReference type="GO" id="GO:0042301">
    <property type="term" value="F:phosphate ion binding"/>
    <property type="evidence" value="ECO:0007669"/>
    <property type="project" value="UniProtKB-UniRule"/>
</dbReference>
<keyword evidence="10 12" id="KW-0564">Palmitate</keyword>
<reference evidence="15" key="1">
    <citation type="submission" date="2022-12" db="EMBL/GenBank/DDBJ databases">
        <title>Draft genome sequence of the thermophilic strain Brevibacillus thermoruber HT42, isolated from Los Humeros, Puebla, Mexico, with biotechnological potential.</title>
        <authorList>
            <person name="Lara Sanchez J."/>
            <person name="Solis Palacios R."/>
            <person name="Bustos Baena A.S."/>
            <person name="Ruz Baez A.E."/>
            <person name="Espinosa Luna G."/>
            <person name="Oliart Ros R.M."/>
        </authorList>
    </citation>
    <scope>NUCLEOTIDE SEQUENCE</scope>
    <source>
        <strain evidence="15">HT42</strain>
    </source>
</reference>
<keyword evidence="7 12" id="KW-0592">Phosphate transport</keyword>
<keyword evidence="9" id="KW-0472">Membrane</keyword>
<dbReference type="EMBL" id="JAPYYP010000022">
    <property type="protein sequence ID" value="MDA5109843.1"/>
    <property type="molecule type" value="Genomic_DNA"/>
</dbReference>
<feature type="chain" id="PRO_5041014045" description="Phosphate-binding protein" evidence="12">
    <location>
        <begin position="27"/>
        <end position="304"/>
    </location>
</feature>